<dbReference type="InterPro" id="IPR036291">
    <property type="entry name" value="NAD(P)-bd_dom_sf"/>
</dbReference>
<dbReference type="Gene3D" id="3.40.50.720">
    <property type="entry name" value="NAD(P)-binding Rossmann-like Domain"/>
    <property type="match status" value="1"/>
</dbReference>
<evidence type="ECO:0000313" key="5">
    <source>
        <dbReference type="Proteomes" id="UP000051677"/>
    </source>
</evidence>
<dbReference type="PRINTS" id="PR00080">
    <property type="entry name" value="SDRFAMILY"/>
</dbReference>
<evidence type="ECO:0000256" key="2">
    <source>
        <dbReference type="ARBA" id="ARBA00023002"/>
    </source>
</evidence>
<organism evidence="4 5">
    <name type="scientific">Mycobacterium gordonae</name>
    <dbReference type="NCBI Taxonomy" id="1778"/>
    <lineage>
        <taxon>Bacteria</taxon>
        <taxon>Bacillati</taxon>
        <taxon>Actinomycetota</taxon>
        <taxon>Actinomycetes</taxon>
        <taxon>Mycobacteriales</taxon>
        <taxon>Mycobacteriaceae</taxon>
        <taxon>Mycobacterium</taxon>
    </lineage>
</organism>
<proteinExistence type="inferred from homology"/>
<dbReference type="InterPro" id="IPR002347">
    <property type="entry name" value="SDR_fam"/>
</dbReference>
<evidence type="ECO:0000256" key="1">
    <source>
        <dbReference type="ARBA" id="ARBA00006484"/>
    </source>
</evidence>
<dbReference type="SUPFAM" id="SSF51735">
    <property type="entry name" value="NAD(P)-binding Rossmann-fold domains"/>
    <property type="match status" value="1"/>
</dbReference>
<dbReference type="GO" id="GO:0016616">
    <property type="term" value="F:oxidoreductase activity, acting on the CH-OH group of donors, NAD or NADP as acceptor"/>
    <property type="evidence" value="ECO:0007669"/>
    <property type="project" value="TreeGrafter"/>
</dbReference>
<dbReference type="Pfam" id="PF00106">
    <property type="entry name" value="adh_short"/>
    <property type="match status" value="1"/>
</dbReference>
<dbReference type="AlphaFoldDB" id="A0A0Q2QB58"/>
<dbReference type="OrthoDB" id="9775296at2"/>
<dbReference type="CDD" id="cd05233">
    <property type="entry name" value="SDR_c"/>
    <property type="match status" value="1"/>
</dbReference>
<protein>
    <recommendedName>
        <fullName evidence="6">Short-chain dehydrogenase</fullName>
    </recommendedName>
</protein>
<name>A0A0Q2QB58_MYCGO</name>
<gene>
    <name evidence="4" type="ORF">AO501_11065</name>
</gene>
<dbReference type="PANTHER" id="PTHR24322">
    <property type="entry name" value="PKSB"/>
    <property type="match status" value="1"/>
</dbReference>
<dbReference type="InterPro" id="IPR020904">
    <property type="entry name" value="Sc_DH/Rdtase_CS"/>
</dbReference>
<reference evidence="4 5" key="1">
    <citation type="submission" date="2015-10" db="EMBL/GenBank/DDBJ databases">
        <title>Mycobacterium gordonae draft genome assembly.</title>
        <authorList>
            <person name="Ustinova V."/>
            <person name="Smirnova T."/>
            <person name="Blagodatskikh K."/>
            <person name="Varlamov D."/>
            <person name="Larionova E."/>
            <person name="Chernousova L."/>
        </authorList>
    </citation>
    <scope>NUCLEOTIDE SEQUENCE [LARGE SCALE GENOMIC DNA]</scope>
    <source>
        <strain evidence="4 5">CTRI 14-8773</strain>
    </source>
</reference>
<evidence type="ECO:0008006" key="6">
    <source>
        <dbReference type="Google" id="ProtNLM"/>
    </source>
</evidence>
<comment type="similarity">
    <text evidence="1 3">Belongs to the short-chain dehydrogenases/reductases (SDR) family.</text>
</comment>
<keyword evidence="2" id="KW-0560">Oxidoreductase</keyword>
<dbReference type="PROSITE" id="PS00061">
    <property type="entry name" value="ADH_SHORT"/>
    <property type="match status" value="1"/>
</dbReference>
<dbReference type="PRINTS" id="PR00081">
    <property type="entry name" value="GDHRDH"/>
</dbReference>
<dbReference type="STRING" id="1778.A9W97_08850"/>
<sequence length="278" mass="28313">MAMTPIRLAGAAVAITGGARGIGRATAQAFAARGSRVFIGDLDADLAAAAAAEIGGHGVGLDVRSRESFAAFLDAVDEAGAPLAVLVNNAGIMPAGRFADEDDAITDAILDINTRGVLTGTKLALPGMLARGAGHIVNVSSYLGKVPAAGLATYCASKYAVVGFSEALRDELAGSGVTVSVVLPCAVRTELTAGVRLGGVLPTVNPEDIADAVVTACAHRRAVVAVPAWMRAYEATAAALPDRVVAAVRGRLTRNRVLRTLDAVARAGYDGRVRDTTR</sequence>
<accession>A0A0Q2QB58</accession>
<dbReference type="Proteomes" id="UP000051677">
    <property type="component" value="Unassembled WGS sequence"/>
</dbReference>
<dbReference type="EMBL" id="LKTM01000339">
    <property type="protein sequence ID" value="KQH77005.1"/>
    <property type="molecule type" value="Genomic_DNA"/>
</dbReference>
<evidence type="ECO:0000256" key="3">
    <source>
        <dbReference type="RuleBase" id="RU000363"/>
    </source>
</evidence>
<evidence type="ECO:0000313" key="4">
    <source>
        <dbReference type="EMBL" id="KQH77005.1"/>
    </source>
</evidence>
<dbReference type="PANTHER" id="PTHR24322:SF736">
    <property type="entry name" value="RETINOL DEHYDROGENASE 10"/>
    <property type="match status" value="1"/>
</dbReference>
<comment type="caution">
    <text evidence="4">The sequence shown here is derived from an EMBL/GenBank/DDBJ whole genome shotgun (WGS) entry which is preliminary data.</text>
</comment>
<dbReference type="NCBIfam" id="NF005878">
    <property type="entry name" value="PRK07825.1"/>
    <property type="match status" value="1"/>
</dbReference>